<dbReference type="Gene3D" id="3.40.50.1820">
    <property type="entry name" value="alpha/beta hydrolase"/>
    <property type="match status" value="1"/>
</dbReference>
<dbReference type="InterPro" id="IPR029058">
    <property type="entry name" value="AB_hydrolase_fold"/>
</dbReference>
<protein>
    <submittedName>
        <fullName evidence="2">Alpha/beta hydrolase</fullName>
    </submittedName>
</protein>
<name>A0A2V2L8R7_9RHOB</name>
<reference evidence="2 3" key="1">
    <citation type="submission" date="2018-05" db="EMBL/GenBank/DDBJ databases">
        <title>Rhodobacteraceae gen. nov., sp. nov. isolated from sea water.</title>
        <authorList>
            <person name="Ren Y."/>
        </authorList>
    </citation>
    <scope>NUCLEOTIDE SEQUENCE [LARGE SCALE GENOMIC DNA]</scope>
    <source>
        <strain evidence="2 3">TG-679</strain>
    </source>
</reference>
<dbReference type="OrthoDB" id="9791366at2"/>
<gene>
    <name evidence="2" type="ORF">DKT77_16375</name>
</gene>
<dbReference type="GO" id="GO:0004806">
    <property type="term" value="F:triacylglycerol lipase activity"/>
    <property type="evidence" value="ECO:0007669"/>
    <property type="project" value="TreeGrafter"/>
</dbReference>
<dbReference type="InterPro" id="IPR050471">
    <property type="entry name" value="AB_hydrolase"/>
</dbReference>
<dbReference type="EMBL" id="QGKU01000048">
    <property type="protein sequence ID" value="PWR01780.1"/>
    <property type="molecule type" value="Genomic_DNA"/>
</dbReference>
<proteinExistence type="predicted"/>
<dbReference type="PANTHER" id="PTHR43433">
    <property type="entry name" value="HYDROLASE, ALPHA/BETA FOLD FAMILY PROTEIN"/>
    <property type="match status" value="1"/>
</dbReference>
<dbReference type="InterPro" id="IPR000073">
    <property type="entry name" value="AB_hydrolase_1"/>
</dbReference>
<sequence>MCLCGLTRNMADFDFVARDFADRARIIRLDTRGRGASDYDPDYRNYSIAREAQDAIDLLDHLGLDRAAILGTSRGGLIAMALAAGPHRNRLSGVCLNDIGPEIDTTGLGHIFTYLGVPPAYRTLDEGAAALKAGNEARFPGVPLERWRLHAERIWRQTPTGVALRYDRRLRDAVLEQSATGGAVDLWPMFDAFAGLPLALIRGARSDLLSASTAEAMRARRPDMTFADVPDRGHVPFLDEPEAQDAIARFIAALP</sequence>
<evidence type="ECO:0000313" key="3">
    <source>
        <dbReference type="Proteomes" id="UP000245680"/>
    </source>
</evidence>
<dbReference type="SUPFAM" id="SSF53474">
    <property type="entry name" value="alpha/beta-Hydrolases"/>
    <property type="match status" value="1"/>
</dbReference>
<dbReference type="Pfam" id="PF12697">
    <property type="entry name" value="Abhydrolase_6"/>
    <property type="match status" value="1"/>
</dbReference>
<evidence type="ECO:0000259" key="1">
    <source>
        <dbReference type="Pfam" id="PF12697"/>
    </source>
</evidence>
<keyword evidence="3" id="KW-1185">Reference proteome</keyword>
<dbReference type="Proteomes" id="UP000245680">
    <property type="component" value="Unassembled WGS sequence"/>
</dbReference>
<dbReference type="GO" id="GO:0046503">
    <property type="term" value="P:glycerolipid catabolic process"/>
    <property type="evidence" value="ECO:0007669"/>
    <property type="project" value="TreeGrafter"/>
</dbReference>
<dbReference type="PANTHER" id="PTHR43433:SF5">
    <property type="entry name" value="AB HYDROLASE-1 DOMAIN-CONTAINING PROTEIN"/>
    <property type="match status" value="1"/>
</dbReference>
<keyword evidence="2" id="KW-0378">Hydrolase</keyword>
<organism evidence="2 3">
    <name type="scientific">Meridianimarinicoccus roseus</name>
    <dbReference type="NCBI Taxonomy" id="2072018"/>
    <lineage>
        <taxon>Bacteria</taxon>
        <taxon>Pseudomonadati</taxon>
        <taxon>Pseudomonadota</taxon>
        <taxon>Alphaproteobacteria</taxon>
        <taxon>Rhodobacterales</taxon>
        <taxon>Paracoccaceae</taxon>
        <taxon>Meridianimarinicoccus</taxon>
    </lineage>
</organism>
<accession>A0A2V2L8R7</accession>
<feature type="domain" description="AB hydrolase-1" evidence="1">
    <location>
        <begin position="12"/>
        <end position="243"/>
    </location>
</feature>
<comment type="caution">
    <text evidence="2">The sequence shown here is derived from an EMBL/GenBank/DDBJ whole genome shotgun (WGS) entry which is preliminary data.</text>
</comment>
<evidence type="ECO:0000313" key="2">
    <source>
        <dbReference type="EMBL" id="PWR01780.1"/>
    </source>
</evidence>
<dbReference type="AlphaFoldDB" id="A0A2V2L8R7"/>